<name>A0ACC3YMA4_COLTU</name>
<organism evidence="1 2">
    <name type="scientific">Colletotrichum truncatum</name>
    <name type="common">Anthracnose fungus</name>
    <name type="synonym">Colletotrichum capsici</name>
    <dbReference type="NCBI Taxonomy" id="5467"/>
    <lineage>
        <taxon>Eukaryota</taxon>
        <taxon>Fungi</taxon>
        <taxon>Dikarya</taxon>
        <taxon>Ascomycota</taxon>
        <taxon>Pezizomycotina</taxon>
        <taxon>Sordariomycetes</taxon>
        <taxon>Hypocreomycetidae</taxon>
        <taxon>Glomerellales</taxon>
        <taxon>Glomerellaceae</taxon>
        <taxon>Colletotrichum</taxon>
        <taxon>Colletotrichum truncatum species complex</taxon>
    </lineage>
</organism>
<protein>
    <submittedName>
        <fullName evidence="1">Uncharacterized protein</fullName>
    </submittedName>
</protein>
<dbReference type="Proteomes" id="UP000805649">
    <property type="component" value="Unassembled WGS sequence"/>
</dbReference>
<reference evidence="1 2" key="1">
    <citation type="journal article" date="2020" name="Phytopathology">
        <title>Genome Sequence Resources of Colletotrichum truncatum, C. plurivorum, C. musicola, and C. sojae: Four Species Pathogenic to Soybean (Glycine max).</title>
        <authorList>
            <person name="Rogerio F."/>
            <person name="Boufleur T.R."/>
            <person name="Ciampi-Guillardi M."/>
            <person name="Sukno S.A."/>
            <person name="Thon M.R."/>
            <person name="Massola Junior N.S."/>
            <person name="Baroncelli R."/>
        </authorList>
    </citation>
    <scope>NUCLEOTIDE SEQUENCE [LARGE SCALE GENOMIC DNA]</scope>
    <source>
        <strain evidence="1 2">CMES1059</strain>
    </source>
</reference>
<keyword evidence="2" id="KW-1185">Reference proteome</keyword>
<sequence length="279" mass="29799">MSYGSHHKKSRRSHVEQPRAAIVIVPDAWCLPGHYEGLAEACRTLGSEAVVVQHPSTWGPSGEGVTPSLYDDAANARQTIEGLVRGGKKVLVVAHSYGAVVASESVRGLGMEERVGVSRGGVVRMLFIAGIVPWEGESVNEATRGSLGIGPPDGVMGGFMYHSYEKMAASFYSSLPFDQGIAHATTTNAMQSARTFQDRLTYAGYRGIPVTYMLTGADRVVSPALQEQFVGVVEAEAGRAVDVVRYPVDHCPAVTMPDAVIDCVRRAAGAEGYPNCTWL</sequence>
<gene>
    <name evidence="1" type="ORF">CTRU02_211910</name>
</gene>
<evidence type="ECO:0000313" key="1">
    <source>
        <dbReference type="EMBL" id="KAL0932947.1"/>
    </source>
</evidence>
<comment type="caution">
    <text evidence="1">The sequence shown here is derived from an EMBL/GenBank/DDBJ whole genome shotgun (WGS) entry which is preliminary data.</text>
</comment>
<accession>A0ACC3YMA4</accession>
<proteinExistence type="predicted"/>
<dbReference type="EMBL" id="VUJX02000008">
    <property type="protein sequence ID" value="KAL0932947.1"/>
    <property type="molecule type" value="Genomic_DNA"/>
</dbReference>
<evidence type="ECO:0000313" key="2">
    <source>
        <dbReference type="Proteomes" id="UP000805649"/>
    </source>
</evidence>